<feature type="compositionally biased region" description="Low complexity" evidence="2">
    <location>
        <begin position="109"/>
        <end position="148"/>
    </location>
</feature>
<dbReference type="EMBL" id="GL377581">
    <property type="protein sequence ID" value="EFJ27777.1"/>
    <property type="molecule type" value="Genomic_DNA"/>
</dbReference>
<dbReference type="KEGG" id="smo:SELMODRAFT_441475"/>
<proteinExistence type="predicted"/>
<feature type="region of interest" description="Disordered" evidence="2">
    <location>
        <begin position="102"/>
        <end position="168"/>
    </location>
</feature>
<keyword evidence="4" id="KW-1185">Reference proteome</keyword>
<dbReference type="OrthoDB" id="1933448at2759"/>
<dbReference type="AlphaFoldDB" id="D8RJT9"/>
<evidence type="ECO:0000313" key="3">
    <source>
        <dbReference type="EMBL" id="EFJ27777.1"/>
    </source>
</evidence>
<dbReference type="HOGENOM" id="CLU_1589241_0_0_1"/>
<feature type="coiled-coil region" evidence="1">
    <location>
        <begin position="5"/>
        <end position="45"/>
    </location>
</feature>
<reference evidence="3 4" key="1">
    <citation type="journal article" date="2011" name="Science">
        <title>The Selaginella genome identifies genetic changes associated with the evolution of vascular plants.</title>
        <authorList>
            <person name="Banks J.A."/>
            <person name="Nishiyama T."/>
            <person name="Hasebe M."/>
            <person name="Bowman J.L."/>
            <person name="Gribskov M."/>
            <person name="dePamphilis C."/>
            <person name="Albert V.A."/>
            <person name="Aono N."/>
            <person name="Aoyama T."/>
            <person name="Ambrose B.A."/>
            <person name="Ashton N.W."/>
            <person name="Axtell M.J."/>
            <person name="Barker E."/>
            <person name="Barker M.S."/>
            <person name="Bennetzen J.L."/>
            <person name="Bonawitz N.D."/>
            <person name="Chapple C."/>
            <person name="Cheng C."/>
            <person name="Correa L.G."/>
            <person name="Dacre M."/>
            <person name="DeBarry J."/>
            <person name="Dreyer I."/>
            <person name="Elias M."/>
            <person name="Engstrom E.M."/>
            <person name="Estelle M."/>
            <person name="Feng L."/>
            <person name="Finet C."/>
            <person name="Floyd S.K."/>
            <person name="Frommer W.B."/>
            <person name="Fujita T."/>
            <person name="Gramzow L."/>
            <person name="Gutensohn M."/>
            <person name="Harholt J."/>
            <person name="Hattori M."/>
            <person name="Heyl A."/>
            <person name="Hirai T."/>
            <person name="Hiwatashi Y."/>
            <person name="Ishikawa M."/>
            <person name="Iwata M."/>
            <person name="Karol K.G."/>
            <person name="Koehler B."/>
            <person name="Kolukisaoglu U."/>
            <person name="Kubo M."/>
            <person name="Kurata T."/>
            <person name="Lalonde S."/>
            <person name="Li K."/>
            <person name="Li Y."/>
            <person name="Litt A."/>
            <person name="Lyons E."/>
            <person name="Manning G."/>
            <person name="Maruyama T."/>
            <person name="Michael T.P."/>
            <person name="Mikami K."/>
            <person name="Miyazaki S."/>
            <person name="Morinaga S."/>
            <person name="Murata T."/>
            <person name="Mueller-Roeber B."/>
            <person name="Nelson D.R."/>
            <person name="Obara M."/>
            <person name="Oguri Y."/>
            <person name="Olmstead R.G."/>
            <person name="Onodera N."/>
            <person name="Petersen B.L."/>
            <person name="Pils B."/>
            <person name="Prigge M."/>
            <person name="Rensing S.A."/>
            <person name="Riano-Pachon D.M."/>
            <person name="Roberts A.W."/>
            <person name="Sato Y."/>
            <person name="Scheller H.V."/>
            <person name="Schulz B."/>
            <person name="Schulz C."/>
            <person name="Shakirov E.V."/>
            <person name="Shibagaki N."/>
            <person name="Shinohara N."/>
            <person name="Shippen D.E."/>
            <person name="Soerensen I."/>
            <person name="Sotooka R."/>
            <person name="Sugimoto N."/>
            <person name="Sugita M."/>
            <person name="Sumikawa N."/>
            <person name="Tanurdzic M."/>
            <person name="Theissen G."/>
            <person name="Ulvskov P."/>
            <person name="Wakazuki S."/>
            <person name="Weng J.K."/>
            <person name="Willats W.W."/>
            <person name="Wipf D."/>
            <person name="Wolf P.G."/>
            <person name="Yang L."/>
            <person name="Zimmer A.D."/>
            <person name="Zhu Q."/>
            <person name="Mitros T."/>
            <person name="Hellsten U."/>
            <person name="Loque D."/>
            <person name="Otillar R."/>
            <person name="Salamov A."/>
            <person name="Schmutz J."/>
            <person name="Shapiro H."/>
            <person name="Lindquist E."/>
            <person name="Lucas S."/>
            <person name="Rokhsar D."/>
            <person name="Grigoriev I.V."/>
        </authorList>
    </citation>
    <scope>NUCLEOTIDE SEQUENCE [LARGE SCALE GENOMIC DNA]</scope>
</reference>
<name>D8RJT9_SELML</name>
<dbReference type="Proteomes" id="UP000001514">
    <property type="component" value="Unassembled WGS sequence"/>
</dbReference>
<dbReference type="InParanoid" id="D8RJT9"/>
<sequence>MKNMVKELRQELVENNRAVRAEQALRQLESEMDEVTAEVDILRKGVEARDEAIQLMREEVDRNIDVLSHAAGNRELVRELEEHIDELKAELRKKDTKLAAMGKGLDVGSSVPSSSSSFLKSGLYEDPSSSSYTFQPSSSSTPSQPFTSEGRKRVNRNSSGYKRSPRHS</sequence>
<evidence type="ECO:0000256" key="1">
    <source>
        <dbReference type="SAM" id="Coils"/>
    </source>
</evidence>
<accession>D8RJT9</accession>
<gene>
    <name evidence="3" type="ORF">SELMODRAFT_441475</name>
</gene>
<keyword evidence="1" id="KW-0175">Coiled coil</keyword>
<evidence type="ECO:0000256" key="2">
    <source>
        <dbReference type="SAM" id="MobiDB-lite"/>
    </source>
</evidence>
<feature type="coiled-coil region" evidence="1">
    <location>
        <begin position="70"/>
        <end position="97"/>
    </location>
</feature>
<organism evidence="4">
    <name type="scientific">Selaginella moellendorffii</name>
    <name type="common">Spikemoss</name>
    <dbReference type="NCBI Taxonomy" id="88036"/>
    <lineage>
        <taxon>Eukaryota</taxon>
        <taxon>Viridiplantae</taxon>
        <taxon>Streptophyta</taxon>
        <taxon>Embryophyta</taxon>
        <taxon>Tracheophyta</taxon>
        <taxon>Lycopodiopsida</taxon>
        <taxon>Selaginellales</taxon>
        <taxon>Selaginellaceae</taxon>
        <taxon>Selaginella</taxon>
    </lineage>
</organism>
<dbReference type="eggNOG" id="ENOG502SVCC">
    <property type="taxonomic scope" value="Eukaryota"/>
</dbReference>
<protein>
    <submittedName>
        <fullName evidence="3">Uncharacterized protein</fullName>
    </submittedName>
</protein>
<evidence type="ECO:0000313" key="4">
    <source>
        <dbReference type="Proteomes" id="UP000001514"/>
    </source>
</evidence>
<dbReference type="Gramene" id="EFJ27777">
    <property type="protein sequence ID" value="EFJ27777"/>
    <property type="gene ID" value="SELMODRAFT_441475"/>
</dbReference>